<dbReference type="KEGG" id="fsy:FsymDg_1055"/>
<dbReference type="Pfam" id="PF13578">
    <property type="entry name" value="Methyltransf_24"/>
    <property type="match status" value="1"/>
</dbReference>
<organism evidence="2 3">
    <name type="scientific">Candidatus Protofrankia datiscae</name>
    <dbReference type="NCBI Taxonomy" id="2716812"/>
    <lineage>
        <taxon>Bacteria</taxon>
        <taxon>Bacillati</taxon>
        <taxon>Actinomycetota</taxon>
        <taxon>Actinomycetes</taxon>
        <taxon>Frankiales</taxon>
        <taxon>Frankiaceae</taxon>
        <taxon>Protofrankia</taxon>
    </lineage>
</organism>
<proteinExistence type="predicted"/>
<dbReference type="Gene3D" id="3.40.50.150">
    <property type="entry name" value="Vaccinia Virus protein VP39"/>
    <property type="match status" value="1"/>
</dbReference>
<dbReference type="AlphaFoldDB" id="F8AYQ1"/>
<dbReference type="HOGENOM" id="CLU_510698_0_0_11"/>
<name>F8AYQ1_9ACTN</name>
<evidence type="ECO:0000313" key="3">
    <source>
        <dbReference type="Proteomes" id="UP000001549"/>
    </source>
</evidence>
<dbReference type="EMBL" id="CP002801">
    <property type="protein sequence ID" value="AEH08558.1"/>
    <property type="molecule type" value="Genomic_DNA"/>
</dbReference>
<dbReference type="Proteomes" id="UP000001549">
    <property type="component" value="Chromosome"/>
</dbReference>
<evidence type="ECO:0000256" key="1">
    <source>
        <dbReference type="SAM" id="MobiDB-lite"/>
    </source>
</evidence>
<feature type="compositionally biased region" description="Low complexity" evidence="1">
    <location>
        <begin position="118"/>
        <end position="139"/>
    </location>
</feature>
<feature type="region of interest" description="Disordered" evidence="1">
    <location>
        <begin position="1"/>
        <end position="160"/>
    </location>
</feature>
<reference evidence="2 3" key="1">
    <citation type="submission" date="2011-05" db="EMBL/GenBank/DDBJ databases">
        <title>Complete sequence of chromosome of Frankia symbiont of Datisca glomerata.</title>
        <authorList>
            <consortium name="US DOE Joint Genome Institute"/>
            <person name="Lucas S."/>
            <person name="Han J."/>
            <person name="Lapidus A."/>
            <person name="Cheng J.-F."/>
            <person name="Goodwin L."/>
            <person name="Pitluck S."/>
            <person name="Peters L."/>
            <person name="Mikhailova N."/>
            <person name="Chertkov O."/>
            <person name="Teshima H."/>
            <person name="Han C."/>
            <person name="Tapia R."/>
            <person name="Land M."/>
            <person name="Hauser L."/>
            <person name="Kyrpides N."/>
            <person name="Ivanova N."/>
            <person name="Pagani I."/>
            <person name="Berry A."/>
            <person name="Pawlowski K."/>
            <person name="Persson T."/>
            <person name="Vanden Heuvel B."/>
            <person name="Benson D."/>
            <person name="Woyke T."/>
        </authorList>
    </citation>
    <scope>NUCLEOTIDE SEQUENCE [LARGE SCALE GENOMIC DNA]</scope>
    <source>
        <strain evidence="3">4085684</strain>
    </source>
</reference>
<accession>F8AYQ1</accession>
<dbReference type="eggNOG" id="COG4122">
    <property type="taxonomic scope" value="Bacteria"/>
</dbReference>
<feature type="compositionally biased region" description="Basic and acidic residues" evidence="1">
    <location>
        <begin position="106"/>
        <end position="115"/>
    </location>
</feature>
<sequence length="533" mass="56369">MNDLAVGRPAEWRGSAGDGGPRGSAGEYPAANLSAPDPGNRVPADADAGTPVPHPDPAEAAEAAGSDGSSGTAGARPGTPWFGVPSASRAAAAHGDQEAQDNQETGDDRGTRGDQESGGVVTTRVPGTTPAAVAPGGVVTDREGVDDREEDVLGESGEPDTYAVESAPNRTLQPLLLHSLAELREIWVPLLRAADIRSVAEIGSESGAATSLLVDLLRGRGGGKLVVIDPDPGVAPEPGDGLEVDVVRGYSPQALVGLAPVDAYLIDGDHNYATVTSELETIADAARATGRPYLPLLIMHDVGWPNARRDSYYTPERIPEPERQPYSWELGVRLDSTGAVAGGLRGEGAFAWARSEGGAGNGVRTAVEDFLTTRPELRLFVAAPIFGLGIVVDDRAPYAERVDELLRPWVRNSLLTRLERNRLDLYLHVLLLQDEMIDAARRRQREWARLDAALADRATTELRLLDAAAEAERALDAERATAQQLRAALADEPKLVHAARVANAALKARLGGHRGARAVRTARAVRGALHARR</sequence>
<evidence type="ECO:0000313" key="2">
    <source>
        <dbReference type="EMBL" id="AEH08558.1"/>
    </source>
</evidence>
<dbReference type="InterPro" id="IPR029063">
    <property type="entry name" value="SAM-dependent_MTases_sf"/>
</dbReference>
<feature type="compositionally biased region" description="Low complexity" evidence="1">
    <location>
        <begin position="58"/>
        <end position="75"/>
    </location>
</feature>
<dbReference type="STRING" id="656024.FsymDg_1055"/>
<keyword evidence="3" id="KW-1185">Reference proteome</keyword>
<protein>
    <submittedName>
        <fullName evidence="2">Uncharacterized protein</fullName>
    </submittedName>
</protein>
<gene>
    <name evidence="2" type="ordered locus">FsymDg_1055</name>
</gene>